<proteinExistence type="predicted"/>
<dbReference type="AlphaFoldDB" id="A0A9P0AHW5"/>
<dbReference type="PROSITE" id="PS50105">
    <property type="entry name" value="SAM_DOMAIN"/>
    <property type="match status" value="1"/>
</dbReference>
<evidence type="ECO:0000256" key="1">
    <source>
        <dbReference type="PROSITE-ProRule" id="PRU00023"/>
    </source>
</evidence>
<feature type="domain" description="SAM" evidence="2">
    <location>
        <begin position="242"/>
        <end position="301"/>
    </location>
</feature>
<reference evidence="3" key="1">
    <citation type="submission" date="2021-12" db="EMBL/GenBank/DDBJ databases">
        <authorList>
            <person name="King R."/>
        </authorList>
    </citation>
    <scope>NUCLEOTIDE SEQUENCE</scope>
</reference>
<feature type="repeat" description="ANK" evidence="1">
    <location>
        <begin position="116"/>
        <end position="148"/>
    </location>
</feature>
<dbReference type="PRINTS" id="PR01415">
    <property type="entry name" value="ANKYRIN"/>
</dbReference>
<protein>
    <recommendedName>
        <fullName evidence="2">SAM domain-containing protein</fullName>
    </recommendedName>
</protein>
<dbReference type="InterPro" id="IPR002110">
    <property type="entry name" value="Ankyrin_rpt"/>
</dbReference>
<dbReference type="Pfam" id="PF13637">
    <property type="entry name" value="Ank_4"/>
    <property type="match status" value="1"/>
</dbReference>
<dbReference type="InterPro" id="IPR036770">
    <property type="entry name" value="Ankyrin_rpt-contain_sf"/>
</dbReference>
<dbReference type="InterPro" id="IPR013761">
    <property type="entry name" value="SAM/pointed_sf"/>
</dbReference>
<dbReference type="PANTHER" id="PTHR24157">
    <property type="entry name" value="ANKYRIN REPEAT, SAM AND BASIC LEUCINE ZIPPER DOMAIN-CONTAINING PROTEIN 1"/>
    <property type="match status" value="1"/>
</dbReference>
<dbReference type="InterPro" id="IPR001660">
    <property type="entry name" value="SAM"/>
</dbReference>
<dbReference type="SUPFAM" id="SSF47769">
    <property type="entry name" value="SAM/Pointed domain"/>
    <property type="match status" value="1"/>
</dbReference>
<keyword evidence="1" id="KW-0040">ANK repeat</keyword>
<dbReference type="SMART" id="SM00248">
    <property type="entry name" value="ANK"/>
    <property type="match status" value="4"/>
</dbReference>
<evidence type="ECO:0000313" key="4">
    <source>
        <dbReference type="Proteomes" id="UP001152759"/>
    </source>
</evidence>
<gene>
    <name evidence="3" type="ORF">BEMITA_LOCUS9544</name>
</gene>
<keyword evidence="4" id="KW-1185">Reference proteome</keyword>
<dbReference type="PROSITE" id="PS50297">
    <property type="entry name" value="ANK_REP_REGION"/>
    <property type="match status" value="2"/>
</dbReference>
<evidence type="ECO:0000313" key="3">
    <source>
        <dbReference type="EMBL" id="CAH0390857.1"/>
    </source>
</evidence>
<organism evidence="3 4">
    <name type="scientific">Bemisia tabaci</name>
    <name type="common">Sweetpotato whitefly</name>
    <name type="synonym">Aleurodes tabaci</name>
    <dbReference type="NCBI Taxonomy" id="7038"/>
    <lineage>
        <taxon>Eukaryota</taxon>
        <taxon>Metazoa</taxon>
        <taxon>Ecdysozoa</taxon>
        <taxon>Arthropoda</taxon>
        <taxon>Hexapoda</taxon>
        <taxon>Insecta</taxon>
        <taxon>Pterygota</taxon>
        <taxon>Neoptera</taxon>
        <taxon>Paraneoptera</taxon>
        <taxon>Hemiptera</taxon>
        <taxon>Sternorrhyncha</taxon>
        <taxon>Aleyrodoidea</taxon>
        <taxon>Aleyrodidae</taxon>
        <taxon>Aleyrodinae</taxon>
        <taxon>Bemisia</taxon>
    </lineage>
</organism>
<sequence>MADNGGFEDSVTSFMLTDAIKTGSLDRVTQILAEHQININDKIDGSFTPFLLACSYCQFDLMVHFLNHGADPMYHHHFFNALMATCSSSCSDEELVLRCVRLLINQGLLINEVDPDRTTPLMYAAKSGHIEAVKELLMRGASIDSIDHEGWSAIFFAVSQKHTDIVKLLIESGASVKLEDRRGRKVLEIAETKGLQDIADLILEAEGEKKIEEEWEQPVQLTVQSYSDMVRELPEHNEFMADALSFLHNLCLSRYSRPFYNNKVSLGKLLLMDEGDLKENGVYLSSHRQLILSSVKKFHLSMWKNCLGVKRGQKLESDEFAFFLANITRHLYVLAQSAKYIKKECNKKGNRVFDDELRPIILKNVEQLVFIEKKLEQFRNLGSTLQKYDEVKYVDLIDENTLSIKNRVLNQIPDLFPSN</sequence>
<evidence type="ECO:0000259" key="2">
    <source>
        <dbReference type="PROSITE" id="PS50105"/>
    </source>
</evidence>
<dbReference type="Gene3D" id="1.25.40.20">
    <property type="entry name" value="Ankyrin repeat-containing domain"/>
    <property type="match status" value="2"/>
</dbReference>
<dbReference type="PANTHER" id="PTHR24157:SF3">
    <property type="entry name" value="ANKYRIN REPEAT, SAM AND BASIC LEUCINE ZIPPER DOMAIN-CONTAINING PROTEIN 1"/>
    <property type="match status" value="1"/>
</dbReference>
<dbReference type="PROSITE" id="PS50088">
    <property type="entry name" value="ANK_REPEAT"/>
    <property type="match status" value="2"/>
</dbReference>
<dbReference type="CDD" id="cd09487">
    <property type="entry name" value="SAM_superfamily"/>
    <property type="match status" value="1"/>
</dbReference>
<feature type="repeat" description="ANK" evidence="1">
    <location>
        <begin position="149"/>
        <end position="181"/>
    </location>
</feature>
<dbReference type="EMBL" id="OU963866">
    <property type="protein sequence ID" value="CAH0390857.1"/>
    <property type="molecule type" value="Genomic_DNA"/>
</dbReference>
<dbReference type="Gene3D" id="1.10.150.50">
    <property type="entry name" value="Transcription Factor, Ets-1"/>
    <property type="match status" value="1"/>
</dbReference>
<dbReference type="Proteomes" id="UP001152759">
    <property type="component" value="Chromosome 5"/>
</dbReference>
<name>A0A9P0AHW5_BEMTA</name>
<dbReference type="SUPFAM" id="SSF48403">
    <property type="entry name" value="Ankyrin repeat"/>
    <property type="match status" value="1"/>
</dbReference>
<dbReference type="Pfam" id="PF00536">
    <property type="entry name" value="SAM_1"/>
    <property type="match status" value="1"/>
</dbReference>
<dbReference type="GO" id="GO:0071546">
    <property type="term" value="C:pi-body"/>
    <property type="evidence" value="ECO:0007669"/>
    <property type="project" value="TreeGrafter"/>
</dbReference>
<accession>A0A9P0AHW5</accession>